<evidence type="ECO:0000313" key="1">
    <source>
        <dbReference type="EMBL" id="AWN35748.1"/>
    </source>
</evidence>
<dbReference type="EMBL" id="CP029551">
    <property type="protein sequence ID" value="AWN35748.1"/>
    <property type="molecule type" value="Genomic_DNA"/>
</dbReference>
<gene>
    <name evidence="1" type="ORF">DK427_08320</name>
</gene>
<reference evidence="1 2" key="1">
    <citation type="submission" date="2018-05" db="EMBL/GenBank/DDBJ databases">
        <title>Complete Genome Sequence of Methylobacterium sp. 17Sr1-43.</title>
        <authorList>
            <person name="Srinivasan S."/>
        </authorList>
    </citation>
    <scope>NUCLEOTIDE SEQUENCE [LARGE SCALE GENOMIC DNA]</scope>
    <source>
        <strain evidence="1 2">17Sr1-43</strain>
    </source>
</reference>
<organism evidence="1 2">
    <name type="scientific">Methylobacterium radiodurans</name>
    <dbReference type="NCBI Taxonomy" id="2202828"/>
    <lineage>
        <taxon>Bacteria</taxon>
        <taxon>Pseudomonadati</taxon>
        <taxon>Pseudomonadota</taxon>
        <taxon>Alphaproteobacteria</taxon>
        <taxon>Hyphomicrobiales</taxon>
        <taxon>Methylobacteriaceae</taxon>
        <taxon>Methylobacterium</taxon>
    </lineage>
</organism>
<dbReference type="AlphaFoldDB" id="A0A2U8VQK6"/>
<name>A0A2U8VQK6_9HYPH</name>
<protein>
    <submittedName>
        <fullName evidence="1">Uncharacterized protein</fullName>
    </submittedName>
</protein>
<accession>A0A2U8VQK6</accession>
<dbReference type="KEGG" id="meti:DK427_08320"/>
<evidence type="ECO:0000313" key="2">
    <source>
        <dbReference type="Proteomes" id="UP000246058"/>
    </source>
</evidence>
<dbReference type="RefSeq" id="WP_109950863.1">
    <property type="nucleotide sequence ID" value="NZ_CP029551.1"/>
</dbReference>
<dbReference type="Proteomes" id="UP000246058">
    <property type="component" value="Chromosome"/>
</dbReference>
<sequence>MRTESSLAPETSNSLLRRVGADVAISEAKSLLTLLELARCGAPDGPQVASLARRASAAMQRVEQKLAGAR</sequence>
<keyword evidence="2" id="KW-1185">Reference proteome</keyword>
<proteinExistence type="predicted"/>